<keyword evidence="2" id="KW-0378">Hydrolase</keyword>
<reference evidence="2" key="1">
    <citation type="submission" date="2014-09" db="EMBL/GenBank/DDBJ databases">
        <authorList>
            <person name="Magalhaes I.L.F."/>
            <person name="Oliveira U."/>
            <person name="Santos F.R."/>
            <person name="Vidigal T.H.D.A."/>
            <person name="Brescovit A.D."/>
            <person name="Santos A.J."/>
        </authorList>
    </citation>
    <scope>NUCLEOTIDE SEQUENCE</scope>
    <source>
        <tissue evidence="2">Shoot tissue taken approximately 20 cm above the soil surface</tissue>
    </source>
</reference>
<evidence type="ECO:0000256" key="1">
    <source>
        <dbReference type="SAM" id="MobiDB-lite"/>
    </source>
</evidence>
<reference evidence="2" key="2">
    <citation type="journal article" date="2015" name="Data Brief">
        <title>Shoot transcriptome of the giant reed, Arundo donax.</title>
        <authorList>
            <person name="Barrero R.A."/>
            <person name="Guerrero F.D."/>
            <person name="Moolhuijzen P."/>
            <person name="Goolsby J.A."/>
            <person name="Tidwell J."/>
            <person name="Bellgard S.E."/>
            <person name="Bellgard M.I."/>
        </authorList>
    </citation>
    <scope>NUCLEOTIDE SEQUENCE</scope>
    <source>
        <tissue evidence="2">Shoot tissue taken approximately 20 cm above the soil surface</tissue>
    </source>
</reference>
<feature type="region of interest" description="Disordered" evidence="1">
    <location>
        <begin position="1"/>
        <end position="31"/>
    </location>
</feature>
<proteinExistence type="predicted"/>
<evidence type="ECO:0000313" key="2">
    <source>
        <dbReference type="EMBL" id="JAD99282.1"/>
    </source>
</evidence>
<keyword evidence="2" id="KW-0347">Helicase</keyword>
<dbReference type="EMBL" id="GBRH01198613">
    <property type="protein sequence ID" value="JAD99282.1"/>
    <property type="molecule type" value="Transcribed_RNA"/>
</dbReference>
<keyword evidence="2" id="KW-0067">ATP-binding</keyword>
<dbReference type="GO" id="GO:0004386">
    <property type="term" value="F:helicase activity"/>
    <property type="evidence" value="ECO:0007669"/>
    <property type="project" value="UniProtKB-KW"/>
</dbReference>
<sequence length="31" mass="3432">MRAWRGSGSGCRCTSTAKPSSTWWSSTRRPS</sequence>
<keyword evidence="2" id="KW-0547">Nucleotide-binding</keyword>
<organism evidence="2">
    <name type="scientific">Arundo donax</name>
    <name type="common">Giant reed</name>
    <name type="synonym">Donax arundinaceus</name>
    <dbReference type="NCBI Taxonomy" id="35708"/>
    <lineage>
        <taxon>Eukaryota</taxon>
        <taxon>Viridiplantae</taxon>
        <taxon>Streptophyta</taxon>
        <taxon>Embryophyta</taxon>
        <taxon>Tracheophyta</taxon>
        <taxon>Spermatophyta</taxon>
        <taxon>Magnoliopsida</taxon>
        <taxon>Liliopsida</taxon>
        <taxon>Poales</taxon>
        <taxon>Poaceae</taxon>
        <taxon>PACMAD clade</taxon>
        <taxon>Arundinoideae</taxon>
        <taxon>Arundineae</taxon>
        <taxon>Arundo</taxon>
    </lineage>
</organism>
<dbReference type="AlphaFoldDB" id="A0A0A9ETC6"/>
<feature type="compositionally biased region" description="Low complexity" evidence="1">
    <location>
        <begin position="19"/>
        <end position="31"/>
    </location>
</feature>
<protein>
    <submittedName>
        <fullName evidence="2">ATP-dependent RNA helicase, putative</fullName>
    </submittedName>
</protein>
<accession>A0A0A9ETC6</accession>
<name>A0A0A9ETC6_ARUDO</name>